<dbReference type="EMBL" id="CP091430">
    <property type="protein sequence ID" value="UVI28985.1"/>
    <property type="molecule type" value="Genomic_DNA"/>
</dbReference>
<dbReference type="PANTHER" id="PTHR43358:SF5">
    <property type="entry name" value="EXPORTED PROTEIN"/>
    <property type="match status" value="1"/>
</dbReference>
<protein>
    <submittedName>
        <fullName evidence="2">Alpha/beta hydrolase</fullName>
    </submittedName>
</protein>
<feature type="domain" description="Serine aminopeptidase S33" evidence="1">
    <location>
        <begin position="81"/>
        <end position="174"/>
    </location>
</feature>
<dbReference type="Gene3D" id="3.40.50.1820">
    <property type="entry name" value="alpha/beta hydrolase"/>
    <property type="match status" value="1"/>
</dbReference>
<dbReference type="Pfam" id="PF12146">
    <property type="entry name" value="Hydrolase_4"/>
    <property type="match status" value="1"/>
</dbReference>
<dbReference type="SUPFAM" id="SSF53474">
    <property type="entry name" value="alpha/beta-Hydrolases"/>
    <property type="match status" value="1"/>
</dbReference>
<dbReference type="GO" id="GO:0016787">
    <property type="term" value="F:hydrolase activity"/>
    <property type="evidence" value="ECO:0007669"/>
    <property type="project" value="UniProtKB-KW"/>
</dbReference>
<gene>
    <name evidence="2" type="ORF">L1F29_26625</name>
</gene>
<dbReference type="RefSeq" id="WP_258385072.1">
    <property type="nucleotide sequence ID" value="NZ_CP091430.1"/>
</dbReference>
<evidence type="ECO:0000313" key="3">
    <source>
        <dbReference type="Proteomes" id="UP001057877"/>
    </source>
</evidence>
<evidence type="ECO:0000259" key="1">
    <source>
        <dbReference type="Pfam" id="PF12146"/>
    </source>
</evidence>
<dbReference type="InterPro" id="IPR029058">
    <property type="entry name" value="AB_hydrolase_fold"/>
</dbReference>
<proteinExistence type="predicted"/>
<accession>A0ABY5S5X6</accession>
<evidence type="ECO:0000313" key="2">
    <source>
        <dbReference type="EMBL" id="UVI28985.1"/>
    </source>
</evidence>
<keyword evidence="3" id="KW-1185">Reference proteome</keyword>
<dbReference type="Proteomes" id="UP001057877">
    <property type="component" value="Chromosome"/>
</dbReference>
<dbReference type="InterPro" id="IPR052920">
    <property type="entry name" value="DNA-binding_regulatory"/>
</dbReference>
<dbReference type="PANTHER" id="PTHR43358">
    <property type="entry name" value="ALPHA/BETA-HYDROLASE"/>
    <property type="match status" value="1"/>
</dbReference>
<organism evidence="2 3">
    <name type="scientific">Paenibacillus spongiae</name>
    <dbReference type="NCBI Taxonomy" id="2909671"/>
    <lineage>
        <taxon>Bacteria</taxon>
        <taxon>Bacillati</taxon>
        <taxon>Bacillota</taxon>
        <taxon>Bacilli</taxon>
        <taxon>Bacillales</taxon>
        <taxon>Paenibacillaceae</taxon>
        <taxon>Paenibacillus</taxon>
    </lineage>
</organism>
<name>A0ABY5S5X6_9BACL</name>
<sequence>MLGSAITISMLALAGIGYKLSGFVIHIRTYKDEEIYKFETNGGTIVQADIERMAKEEVSIESPFGYRLRGWFFPAEQDQGKLVVLVHGVTSSLVGSLKYMDIFRRRGFHVLAYDHRRHGLSGGPSTTYGYYEKHDLKACIDWALERYGPDCKIGVLGESMGAATALQHAAIDRRAAFYIVDCPYSDLTAQLKYRLKKDFHMPPVPLMQLAGLFVWMRTGMKFKQVSPIRDVSGVDTPILFIHGDADDYIPMEMTLQLHEAKPGFKRLYLMPGADHAQSLRTNREEYDRVVGEFLAELGLAEPVESTGVAATGEAEGKNRNRLEVPAYLCADELTASSEAQLQN</sequence>
<reference evidence="2" key="1">
    <citation type="submission" date="2022-01" db="EMBL/GenBank/DDBJ databases">
        <title>Paenibacillus spongiae sp. nov., isolated from marine sponge.</title>
        <authorList>
            <person name="Li Z."/>
            <person name="Zhang M."/>
        </authorList>
    </citation>
    <scope>NUCLEOTIDE SEQUENCE</scope>
    <source>
        <strain evidence="2">PHS-Z3</strain>
    </source>
</reference>
<keyword evidence="2" id="KW-0378">Hydrolase</keyword>
<dbReference type="InterPro" id="IPR022742">
    <property type="entry name" value="Hydrolase_4"/>
</dbReference>